<gene>
    <name evidence="2" type="ORF">GIL414_LOCUS58776</name>
    <name evidence="1" type="ORF">KQP761_LOCUS19919</name>
</gene>
<reference evidence="1" key="1">
    <citation type="submission" date="2021-02" db="EMBL/GenBank/DDBJ databases">
        <authorList>
            <person name="Nowell W R."/>
        </authorList>
    </citation>
    <scope>NUCLEOTIDE SEQUENCE</scope>
</reference>
<evidence type="ECO:0000313" key="2">
    <source>
        <dbReference type="EMBL" id="CAF5028684.1"/>
    </source>
</evidence>
<comment type="caution">
    <text evidence="1">The sequence shown here is derived from an EMBL/GenBank/DDBJ whole genome shotgun (WGS) entry which is preliminary data.</text>
</comment>
<evidence type="ECO:0000313" key="3">
    <source>
        <dbReference type="Proteomes" id="UP000663834"/>
    </source>
</evidence>
<dbReference type="EMBL" id="CAJNOW010010312">
    <property type="protein sequence ID" value="CAF1578614.1"/>
    <property type="molecule type" value="Genomic_DNA"/>
</dbReference>
<proteinExistence type="predicted"/>
<sequence>SISTINVVLTIISLKKSTVDGGGRGAVFLYLIINV</sequence>
<name>A0A815Z174_9BILA</name>
<dbReference type="Proteomes" id="UP000663834">
    <property type="component" value="Unassembled WGS sequence"/>
</dbReference>
<feature type="non-terminal residue" evidence="1">
    <location>
        <position position="1"/>
    </location>
</feature>
<evidence type="ECO:0000313" key="1">
    <source>
        <dbReference type="EMBL" id="CAF1578614.1"/>
    </source>
</evidence>
<organism evidence="1 3">
    <name type="scientific">Rotaria magnacalcarata</name>
    <dbReference type="NCBI Taxonomy" id="392030"/>
    <lineage>
        <taxon>Eukaryota</taxon>
        <taxon>Metazoa</taxon>
        <taxon>Spiralia</taxon>
        <taxon>Gnathifera</taxon>
        <taxon>Rotifera</taxon>
        <taxon>Eurotatoria</taxon>
        <taxon>Bdelloidea</taxon>
        <taxon>Philodinida</taxon>
        <taxon>Philodinidae</taxon>
        <taxon>Rotaria</taxon>
    </lineage>
</organism>
<dbReference type="EMBL" id="CAJOBJ010218956">
    <property type="protein sequence ID" value="CAF5028684.1"/>
    <property type="molecule type" value="Genomic_DNA"/>
</dbReference>
<dbReference type="AlphaFoldDB" id="A0A815Z174"/>
<protein>
    <submittedName>
        <fullName evidence="1">Uncharacterized protein</fullName>
    </submittedName>
</protein>
<dbReference type="Proteomes" id="UP000681720">
    <property type="component" value="Unassembled WGS sequence"/>
</dbReference>
<accession>A0A815Z174</accession>